<proteinExistence type="predicted"/>
<sequence length="41" mass="4754">MLPGSYPRDMETHVHRYTFFDLVIQLPCTGAVECSLDIKRL</sequence>
<gene>
    <name evidence="1" type="ORF">T03_12555</name>
</gene>
<dbReference type="EMBL" id="JYDI01004011">
    <property type="protein sequence ID" value="KRY08218.1"/>
    <property type="molecule type" value="Genomic_DNA"/>
</dbReference>
<name>A0A0V0Z801_TRIBR</name>
<dbReference type="Proteomes" id="UP000054653">
    <property type="component" value="Unassembled WGS sequence"/>
</dbReference>
<organism evidence="1 2">
    <name type="scientific">Trichinella britovi</name>
    <name type="common">Parasitic roundworm</name>
    <dbReference type="NCBI Taxonomy" id="45882"/>
    <lineage>
        <taxon>Eukaryota</taxon>
        <taxon>Metazoa</taxon>
        <taxon>Ecdysozoa</taxon>
        <taxon>Nematoda</taxon>
        <taxon>Enoplea</taxon>
        <taxon>Dorylaimia</taxon>
        <taxon>Trichinellida</taxon>
        <taxon>Trichinellidae</taxon>
        <taxon>Trichinella</taxon>
    </lineage>
</organism>
<evidence type="ECO:0000313" key="1">
    <source>
        <dbReference type="EMBL" id="KRY08218.1"/>
    </source>
</evidence>
<keyword evidence="2" id="KW-1185">Reference proteome</keyword>
<protein>
    <submittedName>
        <fullName evidence="1">Uncharacterized protein</fullName>
    </submittedName>
</protein>
<reference evidence="1 2" key="1">
    <citation type="submission" date="2015-01" db="EMBL/GenBank/DDBJ databases">
        <title>Evolution of Trichinella species and genotypes.</title>
        <authorList>
            <person name="Korhonen P.K."/>
            <person name="Edoardo P."/>
            <person name="Giuseppe L.R."/>
            <person name="Gasser R.B."/>
        </authorList>
    </citation>
    <scope>NUCLEOTIDE SEQUENCE [LARGE SCALE GENOMIC DNA]</scope>
    <source>
        <strain evidence="1">ISS120</strain>
    </source>
</reference>
<accession>A0A0V0Z801</accession>
<dbReference type="AlphaFoldDB" id="A0A0V0Z801"/>
<evidence type="ECO:0000313" key="2">
    <source>
        <dbReference type="Proteomes" id="UP000054653"/>
    </source>
</evidence>
<comment type="caution">
    <text evidence="1">The sequence shown here is derived from an EMBL/GenBank/DDBJ whole genome shotgun (WGS) entry which is preliminary data.</text>
</comment>